<accession>A0A811MGW3</accession>
<gene>
    <name evidence="3" type="ORF">NCGR_LOCUS3973</name>
</gene>
<dbReference type="AlphaFoldDB" id="A0A811MGW3"/>
<dbReference type="OrthoDB" id="634045at2759"/>
<dbReference type="InterPro" id="IPR000270">
    <property type="entry name" value="PB1_dom"/>
</dbReference>
<name>A0A811MGW3_9POAL</name>
<dbReference type="SUPFAM" id="SSF54277">
    <property type="entry name" value="CAD &amp; PB1 domains"/>
    <property type="match status" value="1"/>
</dbReference>
<dbReference type="EMBL" id="CAJGYO010000001">
    <property type="protein sequence ID" value="CAD6206248.1"/>
    <property type="molecule type" value="Genomic_DNA"/>
</dbReference>
<evidence type="ECO:0000259" key="2">
    <source>
        <dbReference type="SMART" id="SM00666"/>
    </source>
</evidence>
<feature type="region of interest" description="Disordered" evidence="1">
    <location>
        <begin position="128"/>
        <end position="152"/>
    </location>
</feature>
<feature type="domain" description="PB1" evidence="2">
    <location>
        <begin position="29"/>
        <end position="122"/>
    </location>
</feature>
<dbReference type="PANTHER" id="PTHR31066">
    <property type="entry name" value="OS05G0427100 PROTEIN-RELATED"/>
    <property type="match status" value="1"/>
</dbReference>
<dbReference type="Proteomes" id="UP000604825">
    <property type="component" value="Unassembled WGS sequence"/>
</dbReference>
<proteinExistence type="predicted"/>
<comment type="caution">
    <text evidence="3">The sequence shown here is derived from an EMBL/GenBank/DDBJ whole genome shotgun (WGS) entry which is preliminary data.</text>
</comment>
<protein>
    <recommendedName>
        <fullName evidence="2">PB1 domain-containing protein</fullName>
    </recommendedName>
</protein>
<dbReference type="CDD" id="cd06410">
    <property type="entry name" value="PB1_UP2"/>
    <property type="match status" value="1"/>
</dbReference>
<dbReference type="PANTHER" id="PTHR31066:SF45">
    <property type="entry name" value="PB1 DOMAIN-CONTAINING PROTEIN"/>
    <property type="match status" value="1"/>
</dbReference>
<dbReference type="SMART" id="SM00666">
    <property type="entry name" value="PB1"/>
    <property type="match status" value="1"/>
</dbReference>
<keyword evidence="4" id="KW-1185">Reference proteome</keyword>
<organism evidence="3 4">
    <name type="scientific">Miscanthus lutarioriparius</name>
    <dbReference type="NCBI Taxonomy" id="422564"/>
    <lineage>
        <taxon>Eukaryota</taxon>
        <taxon>Viridiplantae</taxon>
        <taxon>Streptophyta</taxon>
        <taxon>Embryophyta</taxon>
        <taxon>Tracheophyta</taxon>
        <taxon>Spermatophyta</taxon>
        <taxon>Magnoliopsida</taxon>
        <taxon>Liliopsida</taxon>
        <taxon>Poales</taxon>
        <taxon>Poaceae</taxon>
        <taxon>PACMAD clade</taxon>
        <taxon>Panicoideae</taxon>
        <taxon>Andropogonodae</taxon>
        <taxon>Andropogoneae</taxon>
        <taxon>Saccharinae</taxon>
        <taxon>Miscanthus</taxon>
    </lineage>
</organism>
<evidence type="ECO:0000313" key="4">
    <source>
        <dbReference type="Proteomes" id="UP000604825"/>
    </source>
</evidence>
<sequence length="280" mass="30669">MAPEPASRRCDDTHMKLLCSHGGRFLPCGPDGEPRYVGGETRVLVVPRAVSFRDLAARLAEMAGGGSAKEVRAISIRHRLADEGLEDVIVTVTCDEEVAHMRDEYDRLRATRPAARFRVFVTTATASSSAGPKRETTKAGIPPLAPPSSMRRVQSEQAVTVRAQHQHRPTRRVHSAQELAGGVHVQPSFHHHHHRHQHCCYCCSCQRRDRYTPAPPPARPTYALPYMSKKVAAAPPSVSAAEAAGRVTAVSTDAAAAREKATSRDVETAVQNRRAIWELE</sequence>
<evidence type="ECO:0000313" key="3">
    <source>
        <dbReference type="EMBL" id="CAD6206248.1"/>
    </source>
</evidence>
<evidence type="ECO:0000256" key="1">
    <source>
        <dbReference type="SAM" id="MobiDB-lite"/>
    </source>
</evidence>
<dbReference type="InterPro" id="IPR053198">
    <property type="entry name" value="Gynoecium_Dev_Regulator"/>
</dbReference>
<reference evidence="3" key="1">
    <citation type="submission" date="2020-10" db="EMBL/GenBank/DDBJ databases">
        <authorList>
            <person name="Han B."/>
            <person name="Lu T."/>
            <person name="Zhao Q."/>
            <person name="Huang X."/>
            <person name="Zhao Y."/>
        </authorList>
    </citation>
    <scope>NUCLEOTIDE SEQUENCE</scope>
</reference>
<dbReference type="Pfam" id="PF00564">
    <property type="entry name" value="PB1"/>
    <property type="match status" value="1"/>
</dbReference>